<sequence length="301" mass="34135">MYIQQLATFIQVAEAGSFGKAAEALFISTPAIVQQINLLEERCGFPLFNRSNRGVILTPAGQSLYEDGKKIITLSDKALERAKQIFEDSIMTIKIGSSPIFRARVLIDAMNMTREDELQFHYEIPNLVSELSQFKQFELLGNQCDLLEAIFCDLAWTDQCQFFELFQTPICIAVNQLHPLAKKKKVSLEDILPYTIILAREGAISQLDALRKELQLLSPDITIQDAQTIGQDLISVTEVQPYIFITQKIFQDNHPSLVTIPLNTAHTLPYGFLYAKEPSQATLDFLDYVKENKEELIAKWK</sequence>
<comment type="similarity">
    <text evidence="1">Belongs to the LysR transcriptional regulatory family.</text>
</comment>
<evidence type="ECO:0000256" key="1">
    <source>
        <dbReference type="ARBA" id="ARBA00009437"/>
    </source>
</evidence>
<dbReference type="Gene3D" id="3.40.190.290">
    <property type="match status" value="1"/>
</dbReference>
<dbReference type="PANTHER" id="PTHR30346">
    <property type="entry name" value="TRANSCRIPTIONAL DUAL REGULATOR HCAR-RELATED"/>
    <property type="match status" value="1"/>
</dbReference>
<dbReference type="GO" id="GO:0003700">
    <property type="term" value="F:DNA-binding transcription factor activity"/>
    <property type="evidence" value="ECO:0007669"/>
    <property type="project" value="InterPro"/>
</dbReference>
<feature type="domain" description="HTH lysR-type" evidence="5">
    <location>
        <begin position="1"/>
        <end position="58"/>
    </location>
</feature>
<dbReference type="Gene3D" id="1.10.10.10">
    <property type="entry name" value="Winged helix-like DNA-binding domain superfamily/Winged helix DNA-binding domain"/>
    <property type="match status" value="1"/>
</dbReference>
<evidence type="ECO:0000259" key="5">
    <source>
        <dbReference type="PROSITE" id="PS50931"/>
    </source>
</evidence>
<keyword evidence="2" id="KW-0805">Transcription regulation</keyword>
<dbReference type="RefSeq" id="WP_096362733.1">
    <property type="nucleotide sequence ID" value="NZ_AP014880.1"/>
</dbReference>
<evidence type="ECO:0000313" key="6">
    <source>
        <dbReference type="EMBL" id="BAW16767.1"/>
    </source>
</evidence>
<name>A0AAD1C8U1_STRIT</name>
<dbReference type="GO" id="GO:0003677">
    <property type="term" value="F:DNA binding"/>
    <property type="evidence" value="ECO:0007669"/>
    <property type="project" value="UniProtKB-KW"/>
</dbReference>
<gene>
    <name evidence="6" type="ORF">SITYG_07820</name>
</gene>
<proteinExistence type="inferred from homology"/>
<evidence type="ECO:0000256" key="4">
    <source>
        <dbReference type="ARBA" id="ARBA00023163"/>
    </source>
</evidence>
<evidence type="ECO:0000313" key="7">
    <source>
        <dbReference type="Proteomes" id="UP000217792"/>
    </source>
</evidence>
<dbReference type="EMBL" id="AP014880">
    <property type="protein sequence ID" value="BAW16767.1"/>
    <property type="molecule type" value="Genomic_DNA"/>
</dbReference>
<evidence type="ECO:0000256" key="2">
    <source>
        <dbReference type="ARBA" id="ARBA00023015"/>
    </source>
</evidence>
<dbReference type="Proteomes" id="UP000217792">
    <property type="component" value="Chromosome"/>
</dbReference>
<dbReference type="FunFam" id="1.10.10.10:FF:000001">
    <property type="entry name" value="LysR family transcriptional regulator"/>
    <property type="match status" value="1"/>
</dbReference>
<reference evidence="6 7" key="1">
    <citation type="journal article" date="2017" name="Infect. Immun.">
        <title>Characterization of the Pathogenicity of Streptococcus intermedius TYG1620 Isolated from a Human Brain Abscess Based on the Complete Genome Sequence with Transcriptome Analysis and Transposon Mutagenesis in a Murine Subcutaneous Abscess Model.</title>
        <authorList>
            <person name="Hasegawa N."/>
            <person name="Sekizuka T."/>
            <person name="Sugi Y."/>
            <person name="Kawakami N."/>
            <person name="Ogasawara Y."/>
            <person name="Kato K."/>
            <person name="Yamashita A."/>
            <person name="Takeuchi F."/>
            <person name="Kuroda M."/>
        </authorList>
    </citation>
    <scope>NUCLEOTIDE SEQUENCE [LARGE SCALE GENOMIC DNA]</scope>
    <source>
        <strain evidence="6 7">TYG1620</strain>
    </source>
</reference>
<evidence type="ECO:0000256" key="3">
    <source>
        <dbReference type="ARBA" id="ARBA00023125"/>
    </source>
</evidence>
<dbReference type="SUPFAM" id="SSF53850">
    <property type="entry name" value="Periplasmic binding protein-like II"/>
    <property type="match status" value="1"/>
</dbReference>
<dbReference type="InterPro" id="IPR000847">
    <property type="entry name" value="LysR_HTH_N"/>
</dbReference>
<dbReference type="SUPFAM" id="SSF46785">
    <property type="entry name" value="Winged helix' DNA-binding domain"/>
    <property type="match status" value="1"/>
</dbReference>
<keyword evidence="4" id="KW-0804">Transcription</keyword>
<organism evidence="6 7">
    <name type="scientific">Streptococcus intermedius</name>
    <dbReference type="NCBI Taxonomy" id="1338"/>
    <lineage>
        <taxon>Bacteria</taxon>
        <taxon>Bacillati</taxon>
        <taxon>Bacillota</taxon>
        <taxon>Bacilli</taxon>
        <taxon>Lactobacillales</taxon>
        <taxon>Streptococcaceae</taxon>
        <taxon>Streptococcus</taxon>
        <taxon>Streptococcus anginosus group</taxon>
    </lineage>
</organism>
<protein>
    <submittedName>
        <fullName evidence="6">Transcriptional regulator</fullName>
    </submittedName>
</protein>
<dbReference type="InterPro" id="IPR036390">
    <property type="entry name" value="WH_DNA-bd_sf"/>
</dbReference>
<keyword evidence="3" id="KW-0238">DNA-binding</keyword>
<dbReference type="AlphaFoldDB" id="A0AAD1C8U1"/>
<dbReference type="PROSITE" id="PS50931">
    <property type="entry name" value="HTH_LYSR"/>
    <property type="match status" value="1"/>
</dbReference>
<dbReference type="InterPro" id="IPR036388">
    <property type="entry name" value="WH-like_DNA-bd_sf"/>
</dbReference>
<dbReference type="Pfam" id="PF00126">
    <property type="entry name" value="HTH_1"/>
    <property type="match status" value="1"/>
</dbReference>
<dbReference type="PANTHER" id="PTHR30346:SF9">
    <property type="entry name" value="LYSR FAMILY TRANSCRIPTIONAL REGULATOR"/>
    <property type="match status" value="1"/>
</dbReference>
<dbReference type="GO" id="GO:0032993">
    <property type="term" value="C:protein-DNA complex"/>
    <property type="evidence" value="ECO:0007669"/>
    <property type="project" value="TreeGrafter"/>
</dbReference>
<accession>A0AAD1C8U1</accession>